<dbReference type="InterPro" id="IPR004358">
    <property type="entry name" value="Sig_transdc_His_kin-like_C"/>
</dbReference>
<feature type="domain" description="Histidine kinase/HSP90-like ATPase" evidence="3">
    <location>
        <begin position="5"/>
        <end position="74"/>
    </location>
</feature>
<dbReference type="OrthoDB" id="9804645at2"/>
<reference evidence="4 5" key="2">
    <citation type="submission" date="2019-09" db="EMBL/GenBank/DDBJ databases">
        <title>Complete Genome Sequence and Methylome Analysis of free living Spirochaetas.</title>
        <authorList>
            <person name="Leshcheva N."/>
            <person name="Mikheeva N."/>
        </authorList>
    </citation>
    <scope>NUCLEOTIDE SEQUENCE [LARGE SCALE GENOMIC DNA]</scope>
    <source>
        <strain evidence="4 5">P</strain>
    </source>
</reference>
<evidence type="ECO:0000259" key="3">
    <source>
        <dbReference type="Pfam" id="PF02518"/>
    </source>
</evidence>
<dbReference type="Proteomes" id="UP000323824">
    <property type="component" value="Chromosome"/>
</dbReference>
<dbReference type="InterPro" id="IPR003594">
    <property type="entry name" value="HATPase_dom"/>
</dbReference>
<keyword evidence="5" id="KW-1185">Reference proteome</keyword>
<dbReference type="EC" id="2.7.13.3" evidence="2"/>
<dbReference type="KEGG" id="sper:EW093_06570"/>
<reference evidence="4 5" key="1">
    <citation type="submission" date="2019-02" db="EMBL/GenBank/DDBJ databases">
        <authorList>
            <person name="Fomenkov A."/>
            <person name="Dubinina G."/>
            <person name="Grabovich M."/>
            <person name="Vincze T."/>
            <person name="Roberts R.J."/>
        </authorList>
    </citation>
    <scope>NUCLEOTIDE SEQUENCE [LARGE SCALE GENOMIC DNA]</scope>
    <source>
        <strain evidence="4 5">P</strain>
    </source>
</reference>
<comment type="catalytic activity">
    <reaction evidence="1">
        <text>ATP + protein L-histidine = ADP + protein N-phospho-L-histidine.</text>
        <dbReference type="EC" id="2.7.13.3"/>
    </reaction>
</comment>
<dbReference type="Gene3D" id="3.30.565.10">
    <property type="entry name" value="Histidine kinase-like ATPase, C-terminal domain"/>
    <property type="match status" value="1"/>
</dbReference>
<dbReference type="InterPro" id="IPR036890">
    <property type="entry name" value="HATPase_C_sf"/>
</dbReference>
<accession>A0A5C1QCH5</accession>
<evidence type="ECO:0000256" key="2">
    <source>
        <dbReference type="ARBA" id="ARBA00012438"/>
    </source>
</evidence>
<dbReference type="SUPFAM" id="SSF55874">
    <property type="entry name" value="ATPase domain of HSP90 chaperone/DNA topoisomerase II/histidine kinase"/>
    <property type="match status" value="1"/>
</dbReference>
<evidence type="ECO:0000256" key="1">
    <source>
        <dbReference type="ARBA" id="ARBA00000085"/>
    </source>
</evidence>
<dbReference type="EMBL" id="CP035807">
    <property type="protein sequence ID" value="QEN04374.1"/>
    <property type="molecule type" value="Genomic_DNA"/>
</dbReference>
<dbReference type="PRINTS" id="PR00344">
    <property type="entry name" value="BCTRLSENSOR"/>
</dbReference>
<dbReference type="InterPro" id="IPR050640">
    <property type="entry name" value="Bact_2-comp_sensor_kinase"/>
</dbReference>
<evidence type="ECO:0000313" key="5">
    <source>
        <dbReference type="Proteomes" id="UP000323824"/>
    </source>
</evidence>
<organism evidence="4 5">
    <name type="scientific">Thiospirochaeta perfilievii</name>
    <dbReference type="NCBI Taxonomy" id="252967"/>
    <lineage>
        <taxon>Bacteria</taxon>
        <taxon>Pseudomonadati</taxon>
        <taxon>Spirochaetota</taxon>
        <taxon>Spirochaetia</taxon>
        <taxon>Spirochaetales</taxon>
        <taxon>Spirochaetaceae</taxon>
        <taxon>Thiospirochaeta</taxon>
    </lineage>
</organism>
<dbReference type="Pfam" id="PF02518">
    <property type="entry name" value="HATPase_c"/>
    <property type="match status" value="1"/>
</dbReference>
<name>A0A5C1QCH5_9SPIO</name>
<evidence type="ECO:0000313" key="4">
    <source>
        <dbReference type="EMBL" id="QEN04374.1"/>
    </source>
</evidence>
<dbReference type="PANTHER" id="PTHR34220:SF7">
    <property type="entry name" value="SENSOR HISTIDINE KINASE YPDA"/>
    <property type="match status" value="1"/>
</dbReference>
<dbReference type="AlphaFoldDB" id="A0A5C1QCH5"/>
<dbReference type="PANTHER" id="PTHR34220">
    <property type="entry name" value="SENSOR HISTIDINE KINASE YPDA"/>
    <property type="match status" value="1"/>
</dbReference>
<gene>
    <name evidence="4" type="ORF">EW093_06570</name>
</gene>
<dbReference type="RefSeq" id="WP_149567621.1">
    <property type="nucleotide sequence ID" value="NZ_CP035807.1"/>
</dbReference>
<proteinExistence type="predicted"/>
<protein>
    <recommendedName>
        <fullName evidence="2">histidine kinase</fullName>
        <ecNumber evidence="2">2.7.13.3</ecNumber>
    </recommendedName>
</protein>
<sequence length="77" mass="8655">MQSEDMAICIEDNGPGISEEKLKHLFTIPKNNGTRIGIRNVNERLRLSFGEEYGLRISEPNGGGVKIEFVIPKERVL</sequence>
<dbReference type="GO" id="GO:0004673">
    <property type="term" value="F:protein histidine kinase activity"/>
    <property type="evidence" value="ECO:0007669"/>
    <property type="project" value="UniProtKB-EC"/>
</dbReference>